<keyword evidence="1" id="KW-0547">Nucleotide-binding</keyword>
<sequence>MVQDTLDLDELENHNFVVKPEYDPELEELAGKLKVIRDGLDAEHKRVAKEVDLDLDKKLHLENSPDQKNLSDKKEFIDLSTLKNGWFFTTRKLKNLAVEYQETTSAYKVKQSKLVGEIVAIANTYVPILEEWNGVIAHLDVIISFAHVSVNAPEAYVKPTVLEKGSGSLILKDARHPCLEVQDDLSFIPNDVEMIKAGPNMGGKSTYIRQVGVIALLAQTGCFVPCSEARLPVFDSILCRVGAGDSQLRGVSTFMAEMLETASILRSATKDSLVIIDELGRGTSTYDGFGLAWAISEHIASEIHAFCLFATHFHELTALDQQIPHVKNLHVVAHVSTSDTLEKKRDITLLYKVDPGVCDQSFGIHVAELANFPKNVVKLAKRKADELEDFNSGQRIASFLHLCLAHLDFLERDELEAGLSPDVIEEGTRIVEQLLTTWASRTSPGVQDGEDVVMEEDSDASAETQLAELKACVEEFRPQVEGNLWAQRLLASLA</sequence>
<dbReference type="InterPro" id="IPR036187">
    <property type="entry name" value="DNA_mismatch_repair_MutS_sf"/>
</dbReference>
<dbReference type="Gene3D" id="3.40.50.300">
    <property type="entry name" value="P-loop containing nucleotide triphosphate hydrolases"/>
    <property type="match status" value="1"/>
</dbReference>
<accession>A0A2R6NT51</accession>
<dbReference type="STRING" id="98765.A0A2R6NT51"/>
<dbReference type="PANTHER" id="PTHR11361">
    <property type="entry name" value="DNA MISMATCH REPAIR PROTEIN MUTS FAMILY MEMBER"/>
    <property type="match status" value="1"/>
</dbReference>
<evidence type="ECO:0000313" key="6">
    <source>
        <dbReference type="Proteomes" id="UP000186601"/>
    </source>
</evidence>
<keyword evidence="2" id="KW-0067">ATP-binding</keyword>
<dbReference type="GO" id="GO:0006298">
    <property type="term" value="P:mismatch repair"/>
    <property type="evidence" value="ECO:0007669"/>
    <property type="project" value="InterPro"/>
</dbReference>
<dbReference type="GO" id="GO:0032301">
    <property type="term" value="C:MutSalpha complex"/>
    <property type="evidence" value="ECO:0007669"/>
    <property type="project" value="TreeGrafter"/>
</dbReference>
<gene>
    <name evidence="5" type="ORF">PHLCEN_2v8598</name>
</gene>
<name>A0A2R6NT51_9APHY</name>
<dbReference type="SUPFAM" id="SSF52540">
    <property type="entry name" value="P-loop containing nucleoside triphosphate hydrolases"/>
    <property type="match status" value="1"/>
</dbReference>
<dbReference type="SMART" id="SM00534">
    <property type="entry name" value="MUTSac"/>
    <property type="match status" value="1"/>
</dbReference>
<dbReference type="InterPro" id="IPR045076">
    <property type="entry name" value="MutS"/>
</dbReference>
<dbReference type="GO" id="GO:0005524">
    <property type="term" value="F:ATP binding"/>
    <property type="evidence" value="ECO:0007669"/>
    <property type="project" value="UniProtKB-KW"/>
</dbReference>
<feature type="domain" description="DNA mismatch repair proteins mutS family" evidence="4">
    <location>
        <begin position="272"/>
        <end position="288"/>
    </location>
</feature>
<dbReference type="Gene3D" id="1.10.1420.10">
    <property type="match status" value="1"/>
</dbReference>
<comment type="caution">
    <text evidence="5">The sequence shown here is derived from an EMBL/GenBank/DDBJ whole genome shotgun (WGS) entry which is preliminary data.</text>
</comment>
<dbReference type="GO" id="GO:0006312">
    <property type="term" value="P:mitotic recombination"/>
    <property type="evidence" value="ECO:0007669"/>
    <property type="project" value="TreeGrafter"/>
</dbReference>
<protein>
    <recommendedName>
        <fullName evidence="4">DNA mismatch repair proteins mutS family domain-containing protein</fullName>
    </recommendedName>
</protein>
<evidence type="ECO:0000259" key="4">
    <source>
        <dbReference type="PROSITE" id="PS00486"/>
    </source>
</evidence>
<dbReference type="InterPro" id="IPR027417">
    <property type="entry name" value="P-loop_NTPase"/>
</dbReference>
<organism evidence="5 6">
    <name type="scientific">Hermanssonia centrifuga</name>
    <dbReference type="NCBI Taxonomy" id="98765"/>
    <lineage>
        <taxon>Eukaryota</taxon>
        <taxon>Fungi</taxon>
        <taxon>Dikarya</taxon>
        <taxon>Basidiomycota</taxon>
        <taxon>Agaricomycotina</taxon>
        <taxon>Agaricomycetes</taxon>
        <taxon>Polyporales</taxon>
        <taxon>Meruliaceae</taxon>
        <taxon>Hermanssonia</taxon>
    </lineage>
</organism>
<reference evidence="5 6" key="1">
    <citation type="submission" date="2018-02" db="EMBL/GenBank/DDBJ databases">
        <title>Genome sequence of the basidiomycete white-rot fungus Phlebia centrifuga.</title>
        <authorList>
            <person name="Granchi Z."/>
            <person name="Peng M."/>
            <person name="de Vries R.P."/>
            <person name="Hilden K."/>
            <person name="Makela M.R."/>
            <person name="Grigoriev I."/>
            <person name="Riley R."/>
        </authorList>
    </citation>
    <scope>NUCLEOTIDE SEQUENCE [LARGE SCALE GENOMIC DNA]</scope>
    <source>
        <strain evidence="5 6">FBCC195</strain>
    </source>
</reference>
<dbReference type="Pfam" id="PF05190">
    <property type="entry name" value="MutS_IV"/>
    <property type="match status" value="1"/>
</dbReference>
<evidence type="ECO:0000256" key="2">
    <source>
        <dbReference type="ARBA" id="ARBA00022840"/>
    </source>
</evidence>
<dbReference type="FunFam" id="3.40.50.300:FF:000523">
    <property type="entry name" value="DNA mismatch repair protein"/>
    <property type="match status" value="1"/>
</dbReference>
<dbReference type="Pfam" id="PF00488">
    <property type="entry name" value="MutS_V"/>
    <property type="match status" value="1"/>
</dbReference>
<dbReference type="InterPro" id="IPR007861">
    <property type="entry name" value="DNA_mismatch_repair_MutS_clamp"/>
</dbReference>
<dbReference type="OrthoDB" id="121051at2759"/>
<dbReference type="GO" id="GO:0030983">
    <property type="term" value="F:mismatched DNA binding"/>
    <property type="evidence" value="ECO:0007669"/>
    <property type="project" value="InterPro"/>
</dbReference>
<keyword evidence="3" id="KW-0238">DNA-binding</keyword>
<evidence type="ECO:0000256" key="1">
    <source>
        <dbReference type="ARBA" id="ARBA00022741"/>
    </source>
</evidence>
<dbReference type="InterPro" id="IPR032642">
    <property type="entry name" value="Msh2_ATP-bd"/>
</dbReference>
<dbReference type="InterPro" id="IPR000432">
    <property type="entry name" value="DNA_mismatch_repair_MutS_C"/>
</dbReference>
<evidence type="ECO:0000256" key="3">
    <source>
        <dbReference type="ARBA" id="ARBA00023125"/>
    </source>
</evidence>
<dbReference type="PROSITE" id="PS00486">
    <property type="entry name" value="DNA_MISMATCH_REPAIR_2"/>
    <property type="match status" value="1"/>
</dbReference>
<evidence type="ECO:0000313" key="5">
    <source>
        <dbReference type="EMBL" id="PSR76175.1"/>
    </source>
</evidence>
<dbReference type="AlphaFoldDB" id="A0A2R6NT51"/>
<dbReference type="GO" id="GO:0140664">
    <property type="term" value="F:ATP-dependent DNA damage sensor activity"/>
    <property type="evidence" value="ECO:0007669"/>
    <property type="project" value="InterPro"/>
</dbReference>
<dbReference type="PANTHER" id="PTHR11361:SF35">
    <property type="entry name" value="DNA MISMATCH REPAIR PROTEIN MSH2"/>
    <property type="match status" value="1"/>
</dbReference>
<dbReference type="SUPFAM" id="SSF48334">
    <property type="entry name" value="DNA repair protein MutS, domain III"/>
    <property type="match status" value="1"/>
</dbReference>
<keyword evidence="6" id="KW-1185">Reference proteome</keyword>
<proteinExistence type="predicted"/>
<dbReference type="Proteomes" id="UP000186601">
    <property type="component" value="Unassembled WGS sequence"/>
</dbReference>
<dbReference type="CDD" id="cd03285">
    <property type="entry name" value="ABC_MSH2_euk"/>
    <property type="match status" value="1"/>
</dbReference>
<dbReference type="EMBL" id="MLYV02000859">
    <property type="protein sequence ID" value="PSR76175.1"/>
    <property type="molecule type" value="Genomic_DNA"/>
</dbReference>